<name>A0A9J6QIL1_9FIRM</name>
<evidence type="ECO:0000313" key="1">
    <source>
        <dbReference type="EMBL" id="MCU7377336.1"/>
    </source>
</evidence>
<dbReference type="EMBL" id="JAOSHN010000001">
    <property type="protein sequence ID" value="MCU7377336.1"/>
    <property type="molecule type" value="Genomic_DNA"/>
</dbReference>
<evidence type="ECO:0000313" key="2">
    <source>
        <dbReference type="Proteomes" id="UP001065549"/>
    </source>
</evidence>
<comment type="caution">
    <text evidence="1">The sequence shown here is derived from an EMBL/GenBank/DDBJ whole genome shotgun (WGS) entry which is preliminary data.</text>
</comment>
<keyword evidence="2" id="KW-1185">Reference proteome</keyword>
<reference evidence="1" key="1">
    <citation type="submission" date="2022-09" db="EMBL/GenBank/DDBJ databases">
        <title>Culturomic study of gut microbiota in children with autism spectrum disorder.</title>
        <authorList>
            <person name="Efimov B.A."/>
            <person name="Chaplin A.V."/>
            <person name="Sokolova S.R."/>
            <person name="Pikina A.P."/>
            <person name="Korzhanova M."/>
            <person name="Belova V."/>
            <person name="Korostin D."/>
        </authorList>
    </citation>
    <scope>NUCLEOTIDE SEQUENCE</scope>
    <source>
        <strain evidence="1">ASD5510</strain>
    </source>
</reference>
<dbReference type="AlphaFoldDB" id="A0A9J6QIL1"/>
<sequence>MNGKEFFRQFQKAVNECETVLEAYSNNVNFTKLINGKLVPYIIKKNGLTPELEYYRIDVIGYKKWETGIKKTNLNLYRWDLEIAVEHENNDADWINELVKLLHIRCPLKVVISYNRYDQRDKGEQSDSNKLECAARCMKDIKCFKDSVDAAKEEYLIILGNCGGKENYDSFDYRGYLYNHKLGVFERIQD</sequence>
<accession>A0A9J6QIL1</accession>
<proteinExistence type="predicted"/>
<dbReference type="RefSeq" id="WP_253020734.1">
    <property type="nucleotide sequence ID" value="NZ_JAOSHN010000001.1"/>
</dbReference>
<dbReference type="Proteomes" id="UP001065549">
    <property type="component" value="Unassembled WGS sequence"/>
</dbReference>
<organism evidence="1 2">
    <name type="scientific">Hominibacterium faecale</name>
    <dbReference type="NCBI Taxonomy" id="2839743"/>
    <lineage>
        <taxon>Bacteria</taxon>
        <taxon>Bacillati</taxon>
        <taxon>Bacillota</taxon>
        <taxon>Clostridia</taxon>
        <taxon>Peptostreptococcales</taxon>
        <taxon>Anaerovoracaceae</taxon>
        <taxon>Hominibacterium</taxon>
    </lineage>
</organism>
<protein>
    <submittedName>
        <fullName evidence="1">Uncharacterized protein</fullName>
    </submittedName>
</protein>
<gene>
    <name evidence="1" type="ORF">OBO34_03090</name>
</gene>